<evidence type="ECO:0000259" key="6">
    <source>
        <dbReference type="PROSITE" id="PS51721"/>
    </source>
</evidence>
<comment type="caution">
    <text evidence="7">The sequence shown here is derived from an EMBL/GenBank/DDBJ whole genome shotgun (WGS) entry which is preliminary data.</text>
</comment>
<organism evidence="7 8">
    <name type="scientific">Luoshenia tenuis</name>
    <dbReference type="NCBI Taxonomy" id="2763654"/>
    <lineage>
        <taxon>Bacteria</taxon>
        <taxon>Bacillati</taxon>
        <taxon>Bacillota</taxon>
        <taxon>Clostridia</taxon>
        <taxon>Christensenellales</taxon>
        <taxon>Christensenellaceae</taxon>
        <taxon>Luoshenia</taxon>
    </lineage>
</organism>
<keyword evidence="2 4" id="KW-0547">Nucleotide-binding</keyword>
<proteinExistence type="inferred from homology"/>
<dbReference type="Pfam" id="PF01926">
    <property type="entry name" value="MMR_HSR1"/>
    <property type="match status" value="1"/>
</dbReference>
<evidence type="ECO:0000313" key="8">
    <source>
        <dbReference type="Proteomes" id="UP000654279"/>
    </source>
</evidence>
<dbReference type="GO" id="GO:0003924">
    <property type="term" value="F:GTPase activity"/>
    <property type="evidence" value="ECO:0007669"/>
    <property type="project" value="TreeGrafter"/>
</dbReference>
<dbReference type="PANTHER" id="PTHR45782:SF4">
    <property type="entry name" value="MITOCHONDRIAL RIBOSOME-ASSOCIATED GTPASE 1"/>
    <property type="match status" value="1"/>
</dbReference>
<comment type="subcellular location">
    <subcellularLocation>
        <location evidence="4">Cytoplasm</location>
    </subcellularLocation>
</comment>
<reference evidence="7" key="1">
    <citation type="submission" date="2020-08" db="EMBL/GenBank/DDBJ databases">
        <title>Genome public.</title>
        <authorList>
            <person name="Liu C."/>
            <person name="Sun Q."/>
        </authorList>
    </citation>
    <scope>NUCLEOTIDE SEQUENCE</scope>
    <source>
        <strain evidence="7">NSJ-44</strain>
    </source>
</reference>
<dbReference type="Gene3D" id="1.10.1580.10">
    <property type="match status" value="1"/>
</dbReference>
<dbReference type="InterPro" id="IPR019991">
    <property type="entry name" value="GTP-bd_ribosome_bgen"/>
</dbReference>
<dbReference type="GO" id="GO:0006412">
    <property type="term" value="P:translation"/>
    <property type="evidence" value="ECO:0007669"/>
    <property type="project" value="TreeGrafter"/>
</dbReference>
<keyword evidence="8" id="KW-1185">Reference proteome</keyword>
<accession>A0A926HMA0</accession>
<feature type="domain" description="CP-type G" evidence="6">
    <location>
        <begin position="10"/>
        <end position="177"/>
    </location>
</feature>
<dbReference type="RefSeq" id="WP_249284853.1">
    <property type="nucleotide sequence ID" value="NZ_JACRSO010000002.1"/>
</dbReference>
<dbReference type="CDD" id="cd01856">
    <property type="entry name" value="YlqF"/>
    <property type="match status" value="1"/>
</dbReference>
<dbReference type="Gene3D" id="3.40.50.300">
    <property type="entry name" value="P-loop containing nucleotide triphosphate hydrolases"/>
    <property type="match status" value="1"/>
</dbReference>
<dbReference type="FunFam" id="3.40.50.300:FF:000590">
    <property type="entry name" value="Ribosome biogenesis GTPase A"/>
    <property type="match status" value="1"/>
</dbReference>
<protein>
    <recommendedName>
        <fullName evidence="1 4">Ribosome biogenesis GTPase A</fullName>
    </recommendedName>
</protein>
<gene>
    <name evidence="7" type="primary">ylqF</name>
    <name evidence="7" type="ORF">H8699_05715</name>
</gene>
<dbReference type="InterPro" id="IPR023179">
    <property type="entry name" value="GTP-bd_ortho_bundle_sf"/>
</dbReference>
<evidence type="ECO:0000256" key="5">
    <source>
        <dbReference type="PIRSR" id="PIRSR006230-1"/>
    </source>
</evidence>
<comment type="function">
    <text evidence="4">Required for a late step of 50S ribosomal subunit assembly. Has GTPase activity.</text>
</comment>
<dbReference type="AlphaFoldDB" id="A0A926HMA0"/>
<dbReference type="PROSITE" id="PS51721">
    <property type="entry name" value="G_CP"/>
    <property type="match status" value="1"/>
</dbReference>
<dbReference type="SUPFAM" id="SSF52540">
    <property type="entry name" value="P-loop containing nucleoside triphosphate hydrolases"/>
    <property type="match status" value="1"/>
</dbReference>
<dbReference type="InterPro" id="IPR030378">
    <property type="entry name" value="G_CP_dom"/>
</dbReference>
<name>A0A926HMA0_9FIRM</name>
<dbReference type="InterPro" id="IPR027417">
    <property type="entry name" value="P-loop_NTPase"/>
</dbReference>
<feature type="binding site" evidence="5">
    <location>
        <begin position="58"/>
        <end position="61"/>
    </location>
    <ligand>
        <name>GTP</name>
        <dbReference type="ChEBI" id="CHEBI:37565"/>
    </ligand>
</feature>
<keyword evidence="3 4" id="KW-0342">GTP-binding</keyword>
<feature type="binding site" evidence="5">
    <location>
        <position position="173"/>
    </location>
    <ligand>
        <name>GTP</name>
        <dbReference type="ChEBI" id="CHEBI:37565"/>
    </ligand>
</feature>
<dbReference type="Proteomes" id="UP000654279">
    <property type="component" value="Unassembled WGS sequence"/>
</dbReference>
<dbReference type="PANTHER" id="PTHR45782">
    <property type="entry name" value="MITOCHONDRIAL RIBOSOME-ASSOCIATED GTPASE 1"/>
    <property type="match status" value="1"/>
</dbReference>
<dbReference type="PIRSF" id="PIRSF006230">
    <property type="entry name" value="MG442"/>
    <property type="match status" value="1"/>
</dbReference>
<evidence type="ECO:0000256" key="2">
    <source>
        <dbReference type="ARBA" id="ARBA00022741"/>
    </source>
</evidence>
<evidence type="ECO:0000256" key="3">
    <source>
        <dbReference type="ARBA" id="ARBA00023134"/>
    </source>
</evidence>
<dbReference type="InterPro" id="IPR016478">
    <property type="entry name" value="GTPase_MTG1"/>
</dbReference>
<evidence type="ECO:0000256" key="1">
    <source>
        <dbReference type="ARBA" id="ARBA00014898"/>
    </source>
</evidence>
<dbReference type="GO" id="GO:0005737">
    <property type="term" value="C:cytoplasm"/>
    <property type="evidence" value="ECO:0007669"/>
    <property type="project" value="UniProtKB-SubCell"/>
</dbReference>
<dbReference type="GO" id="GO:0005525">
    <property type="term" value="F:GTP binding"/>
    <property type="evidence" value="ECO:0007669"/>
    <property type="project" value="UniProtKB-KW"/>
</dbReference>
<dbReference type="InterPro" id="IPR006073">
    <property type="entry name" value="GTP-bd"/>
</dbReference>
<evidence type="ECO:0000313" key="7">
    <source>
        <dbReference type="EMBL" id="MBC8528918.1"/>
    </source>
</evidence>
<keyword evidence="4" id="KW-0963">Cytoplasm</keyword>
<evidence type="ECO:0000256" key="4">
    <source>
        <dbReference type="PIRNR" id="PIRNR006230"/>
    </source>
</evidence>
<dbReference type="NCBIfam" id="TIGR03596">
    <property type="entry name" value="GTPase_YlqF"/>
    <property type="match status" value="1"/>
</dbReference>
<comment type="similarity">
    <text evidence="4">Belongs to the TRAFAC class YlqF/YawG GTPase family. MTG1 subfamily.</text>
</comment>
<dbReference type="EMBL" id="JACRSO010000002">
    <property type="protein sequence ID" value="MBC8528918.1"/>
    <property type="molecule type" value="Genomic_DNA"/>
</dbReference>
<feature type="binding site" evidence="5">
    <location>
        <begin position="129"/>
        <end position="134"/>
    </location>
    <ligand>
        <name>GTP</name>
        <dbReference type="ChEBI" id="CHEBI:37565"/>
    </ligand>
</feature>
<sequence>MQIQWYPGHMTKAKRMLEETIPQIDVVLEVRDARVPLSSFNPDIEPIVSRRARIVLLNKADLGDPKANKQWVAHFARQGIPAIEYVATRRGSAKVVLDKIQQAAKARVDKLREKGVSKTIRVMVVGIPNVGKSTLINNLSGGGKAKTANRPGVTRGKQWIRVTPYLELLDTPGLLWPKFEDPLAGRNLAFIGSIRDEITDVYALCLELLGFLKEAAPALLTARYKLGEDDLMLENDALLERICQKRGFILSGGRLDIDRGVAMVMDEFRDGKIGRITIERPQNSGDAGAQL</sequence>